<dbReference type="AlphaFoldDB" id="A0A392VFZ0"/>
<reference evidence="1 2" key="1">
    <citation type="journal article" date="2018" name="Front. Plant Sci.">
        <title>Red Clover (Trifolium pratense) and Zigzag Clover (T. medium) - A Picture of Genomic Similarities and Differences.</title>
        <authorList>
            <person name="Dluhosova J."/>
            <person name="Istvanek J."/>
            <person name="Nedelnik J."/>
            <person name="Repkova J."/>
        </authorList>
    </citation>
    <scope>NUCLEOTIDE SEQUENCE [LARGE SCALE GENOMIC DNA]</scope>
    <source>
        <strain evidence="2">cv. 10/8</strain>
        <tissue evidence="1">Leaf</tissue>
    </source>
</reference>
<name>A0A392VFZ0_9FABA</name>
<comment type="caution">
    <text evidence="1">The sequence shown here is derived from an EMBL/GenBank/DDBJ whole genome shotgun (WGS) entry which is preliminary data.</text>
</comment>
<evidence type="ECO:0000313" key="2">
    <source>
        <dbReference type="Proteomes" id="UP000265520"/>
    </source>
</evidence>
<evidence type="ECO:0000313" key="1">
    <source>
        <dbReference type="EMBL" id="MCI86383.1"/>
    </source>
</evidence>
<proteinExistence type="predicted"/>
<sequence length="35" mass="3842">GDWRSSCCFVLPVVDPCLSCNEGYSSSRGGDFERL</sequence>
<accession>A0A392VFZ0</accession>
<dbReference type="Proteomes" id="UP000265520">
    <property type="component" value="Unassembled WGS sequence"/>
</dbReference>
<dbReference type="EMBL" id="LXQA011138974">
    <property type="protein sequence ID" value="MCI86383.1"/>
    <property type="molecule type" value="Genomic_DNA"/>
</dbReference>
<protein>
    <submittedName>
        <fullName evidence="1">Uncharacterized protein</fullName>
    </submittedName>
</protein>
<keyword evidence="2" id="KW-1185">Reference proteome</keyword>
<organism evidence="1 2">
    <name type="scientific">Trifolium medium</name>
    <dbReference type="NCBI Taxonomy" id="97028"/>
    <lineage>
        <taxon>Eukaryota</taxon>
        <taxon>Viridiplantae</taxon>
        <taxon>Streptophyta</taxon>
        <taxon>Embryophyta</taxon>
        <taxon>Tracheophyta</taxon>
        <taxon>Spermatophyta</taxon>
        <taxon>Magnoliopsida</taxon>
        <taxon>eudicotyledons</taxon>
        <taxon>Gunneridae</taxon>
        <taxon>Pentapetalae</taxon>
        <taxon>rosids</taxon>
        <taxon>fabids</taxon>
        <taxon>Fabales</taxon>
        <taxon>Fabaceae</taxon>
        <taxon>Papilionoideae</taxon>
        <taxon>50 kb inversion clade</taxon>
        <taxon>NPAAA clade</taxon>
        <taxon>Hologalegina</taxon>
        <taxon>IRL clade</taxon>
        <taxon>Trifolieae</taxon>
        <taxon>Trifolium</taxon>
    </lineage>
</organism>
<feature type="non-terminal residue" evidence="1">
    <location>
        <position position="1"/>
    </location>
</feature>